<dbReference type="PATRIC" id="fig|28128.5.peg.2786"/>
<sequence length="155" mass="17010">MIELRQIAKLFLRLTVATSMLSAVADRFGLWAKDMCVWGSMDKYLAYTQTLIPYVPAEYIPALGWTATACEILFSVCLLLGLKLRWTASLSGLMILTFAIAMATSEGIKAPLDCSAFNASAAAFAILACGKGLFEVDNLFGNRRRDSRRIKMIGL</sequence>
<evidence type="ECO:0000313" key="4">
    <source>
        <dbReference type="Proteomes" id="UP000070533"/>
    </source>
</evidence>
<feature type="signal peptide" evidence="2">
    <location>
        <begin position="1"/>
        <end position="25"/>
    </location>
</feature>
<accession>A0A133PTQ1</accession>
<evidence type="ECO:0000313" key="3">
    <source>
        <dbReference type="EMBL" id="KXA32468.1"/>
    </source>
</evidence>
<keyword evidence="1" id="KW-1133">Transmembrane helix</keyword>
<dbReference type="RefSeq" id="WP_060941381.1">
    <property type="nucleotide sequence ID" value="NZ_CAMXYN010000001.1"/>
</dbReference>
<dbReference type="STRING" id="28128.HMPREF3226_02709"/>
<dbReference type="eggNOG" id="COG2259">
    <property type="taxonomic scope" value="Bacteria"/>
</dbReference>
<keyword evidence="1" id="KW-0812">Transmembrane</keyword>
<feature type="transmembrane region" description="Helical" evidence="1">
    <location>
        <begin position="86"/>
        <end position="104"/>
    </location>
</feature>
<feature type="transmembrane region" description="Helical" evidence="1">
    <location>
        <begin position="59"/>
        <end position="79"/>
    </location>
</feature>
<organism evidence="3 4">
    <name type="scientific">Prevotella corporis</name>
    <dbReference type="NCBI Taxonomy" id="28128"/>
    <lineage>
        <taxon>Bacteria</taxon>
        <taxon>Pseudomonadati</taxon>
        <taxon>Bacteroidota</taxon>
        <taxon>Bacteroidia</taxon>
        <taxon>Bacteroidales</taxon>
        <taxon>Prevotellaceae</taxon>
        <taxon>Prevotella</taxon>
    </lineage>
</organism>
<comment type="caution">
    <text evidence="3">The sequence shown here is derived from an EMBL/GenBank/DDBJ whole genome shotgun (WGS) entry which is preliminary data.</text>
</comment>
<keyword evidence="4" id="KW-1185">Reference proteome</keyword>
<dbReference type="Proteomes" id="UP000070533">
    <property type="component" value="Unassembled WGS sequence"/>
</dbReference>
<name>A0A133PTQ1_9BACT</name>
<evidence type="ECO:0000256" key="1">
    <source>
        <dbReference type="SAM" id="Phobius"/>
    </source>
</evidence>
<proteinExistence type="predicted"/>
<dbReference type="AlphaFoldDB" id="A0A133PTQ1"/>
<feature type="chain" id="PRO_5007458520" evidence="2">
    <location>
        <begin position="26"/>
        <end position="155"/>
    </location>
</feature>
<dbReference type="EMBL" id="LRQG01000256">
    <property type="protein sequence ID" value="KXA32468.1"/>
    <property type="molecule type" value="Genomic_DNA"/>
</dbReference>
<keyword evidence="2" id="KW-0732">Signal</keyword>
<protein>
    <submittedName>
        <fullName evidence="3">DoxX family protein</fullName>
    </submittedName>
</protein>
<keyword evidence="1" id="KW-0472">Membrane</keyword>
<reference evidence="4" key="1">
    <citation type="submission" date="2016-01" db="EMBL/GenBank/DDBJ databases">
        <authorList>
            <person name="Mitreva M."/>
            <person name="Pepin K.H."/>
            <person name="Mihindukulasuriya K.A."/>
            <person name="Fulton R."/>
            <person name="Fronick C."/>
            <person name="O'Laughlin M."/>
            <person name="Miner T."/>
            <person name="Herter B."/>
            <person name="Rosa B.A."/>
            <person name="Cordes M."/>
            <person name="Tomlinson C."/>
            <person name="Wollam A."/>
            <person name="Palsikar V.B."/>
            <person name="Mardis E.R."/>
            <person name="Wilson R.K."/>
        </authorList>
    </citation>
    <scope>NUCLEOTIDE SEQUENCE [LARGE SCALE GENOMIC DNA]</scope>
    <source>
        <strain evidence="4">MJR7716</strain>
    </source>
</reference>
<evidence type="ECO:0000256" key="2">
    <source>
        <dbReference type="SAM" id="SignalP"/>
    </source>
</evidence>
<gene>
    <name evidence="3" type="ORF">HMPREF3226_02709</name>
</gene>
<feature type="transmembrane region" description="Helical" evidence="1">
    <location>
        <begin position="116"/>
        <end position="134"/>
    </location>
</feature>
<dbReference type="OrthoDB" id="676158at2"/>